<dbReference type="GO" id="GO:0003690">
    <property type="term" value="F:double-stranded DNA binding"/>
    <property type="evidence" value="ECO:0007669"/>
    <property type="project" value="InterPro"/>
</dbReference>
<dbReference type="EMBL" id="CP003261">
    <property type="protein sequence ID" value="AGK98748.1"/>
    <property type="molecule type" value="Genomic_DNA"/>
</dbReference>
<dbReference type="AlphaFoldDB" id="R4K866"/>
<evidence type="ECO:0000313" key="2">
    <source>
        <dbReference type="Proteomes" id="UP000013523"/>
    </source>
</evidence>
<organism evidence="1 2">
    <name type="scientific">Clostridium pasteurianum BC1</name>
    <dbReference type="NCBI Taxonomy" id="86416"/>
    <lineage>
        <taxon>Bacteria</taxon>
        <taxon>Bacillati</taxon>
        <taxon>Bacillota</taxon>
        <taxon>Clostridia</taxon>
        <taxon>Eubacteriales</taxon>
        <taxon>Clostridiaceae</taxon>
        <taxon>Clostridium</taxon>
    </lineage>
</organism>
<dbReference type="GO" id="GO:0006265">
    <property type="term" value="P:DNA topological change"/>
    <property type="evidence" value="ECO:0007669"/>
    <property type="project" value="InterPro"/>
</dbReference>
<keyword evidence="2" id="KW-1185">Reference proteome</keyword>
<dbReference type="RefSeq" id="WP_015617023.1">
    <property type="nucleotide sequence ID" value="NC_021182.1"/>
</dbReference>
<dbReference type="KEGG" id="cpas:Clopa_4003"/>
<sequence>MVKKDDNKISTPTAKETLNKLKIEAAQGVGIPLKERANENVTPRQNASVSITKDS</sequence>
<dbReference type="Proteomes" id="UP000013523">
    <property type="component" value="Chromosome"/>
</dbReference>
<dbReference type="PATRIC" id="fig|86416.3.peg.3999"/>
<accession>R4K866</accession>
<dbReference type="HOGENOM" id="CLU_208977_0_0_9"/>
<proteinExistence type="predicted"/>
<dbReference type="Pfam" id="PF00269">
    <property type="entry name" value="SASP"/>
    <property type="match status" value="1"/>
</dbReference>
<gene>
    <name evidence="1" type="ORF">Clopa_4003</name>
</gene>
<evidence type="ECO:0000313" key="1">
    <source>
        <dbReference type="EMBL" id="AGK98748.1"/>
    </source>
</evidence>
<dbReference type="OrthoDB" id="9929181at2"/>
<reference evidence="1 2" key="1">
    <citation type="submission" date="2012-01" db="EMBL/GenBank/DDBJ databases">
        <title>Complete sequence of chromosome of Clostridium pasteurianum BC1.</title>
        <authorList>
            <consortium name="US DOE Joint Genome Institute"/>
            <person name="Lucas S."/>
            <person name="Han J."/>
            <person name="Lapidus A."/>
            <person name="Cheng J.-F."/>
            <person name="Goodwin L."/>
            <person name="Pitluck S."/>
            <person name="Peters L."/>
            <person name="Mikhailova N."/>
            <person name="Teshima H."/>
            <person name="Detter J.C."/>
            <person name="Han C."/>
            <person name="Tapia R."/>
            <person name="Land M."/>
            <person name="Hauser L."/>
            <person name="Kyrpides N."/>
            <person name="Ivanova N."/>
            <person name="Pagani I."/>
            <person name="Dunn J."/>
            <person name="Taghavi S."/>
            <person name="Francis A."/>
            <person name="van der Lelie D."/>
            <person name="Woyke T."/>
        </authorList>
    </citation>
    <scope>NUCLEOTIDE SEQUENCE [LARGE SCALE GENOMIC DNA]</scope>
    <source>
        <strain evidence="1 2">BC1</strain>
    </source>
</reference>
<protein>
    <submittedName>
        <fullName evidence="1">Small, acid-soluble spore protein, alpha/beta type</fullName>
    </submittedName>
</protein>
<dbReference type="InterPro" id="IPR001448">
    <property type="entry name" value="SASP_alpha/beta-type"/>
</dbReference>
<name>R4K866_CLOPA</name>